<sequence length="192" mass="21967">MLCDGWSAARRKSRFVSPWRNYRARHYLPSPRTRSGFHRATGGRQEAPTTPLAAEWTPEQVRGDGVGGARVRPKQERRPLPGPPLLTPKQTASLLPRALRVFVIARRGRRLLAVDRLRRRQRIARVHRLVQPGVEPCVLVFRILFQTRVDGFVLPGILPRIAFLVACLFAVRRHRQAVERALIDPVRHPILL</sequence>
<keyword evidence="2" id="KW-0472">Membrane</keyword>
<evidence type="ECO:0000313" key="4">
    <source>
        <dbReference type="Proteomes" id="UP000218231"/>
    </source>
</evidence>
<organism evidence="3 4">
    <name type="scientific">Diploscapter pachys</name>
    <dbReference type="NCBI Taxonomy" id="2018661"/>
    <lineage>
        <taxon>Eukaryota</taxon>
        <taxon>Metazoa</taxon>
        <taxon>Ecdysozoa</taxon>
        <taxon>Nematoda</taxon>
        <taxon>Chromadorea</taxon>
        <taxon>Rhabditida</taxon>
        <taxon>Rhabditina</taxon>
        <taxon>Rhabditomorpha</taxon>
        <taxon>Rhabditoidea</taxon>
        <taxon>Rhabditidae</taxon>
        <taxon>Diploscapter</taxon>
    </lineage>
</organism>
<feature type="region of interest" description="Disordered" evidence="1">
    <location>
        <begin position="33"/>
        <end position="87"/>
    </location>
</feature>
<name>A0A2A2M341_9BILA</name>
<dbReference type="AlphaFoldDB" id="A0A2A2M341"/>
<dbReference type="Proteomes" id="UP000218231">
    <property type="component" value="Unassembled WGS sequence"/>
</dbReference>
<reference evidence="3 4" key="1">
    <citation type="journal article" date="2017" name="Curr. Biol.">
        <title>Genome architecture and evolution of a unichromosomal asexual nematode.</title>
        <authorList>
            <person name="Fradin H."/>
            <person name="Zegar C."/>
            <person name="Gutwein M."/>
            <person name="Lucas J."/>
            <person name="Kovtun M."/>
            <person name="Corcoran D."/>
            <person name="Baugh L.R."/>
            <person name="Kiontke K."/>
            <person name="Gunsalus K."/>
            <person name="Fitch D.H."/>
            <person name="Piano F."/>
        </authorList>
    </citation>
    <scope>NUCLEOTIDE SEQUENCE [LARGE SCALE GENOMIC DNA]</scope>
    <source>
        <strain evidence="3">PF1309</strain>
    </source>
</reference>
<accession>A0A2A2M341</accession>
<dbReference type="EMBL" id="LIAE01005912">
    <property type="protein sequence ID" value="PAV92894.1"/>
    <property type="molecule type" value="Genomic_DNA"/>
</dbReference>
<proteinExistence type="predicted"/>
<keyword evidence="2" id="KW-0812">Transmembrane</keyword>
<feature type="transmembrane region" description="Helical" evidence="2">
    <location>
        <begin position="151"/>
        <end position="171"/>
    </location>
</feature>
<evidence type="ECO:0000256" key="2">
    <source>
        <dbReference type="SAM" id="Phobius"/>
    </source>
</evidence>
<evidence type="ECO:0000256" key="1">
    <source>
        <dbReference type="SAM" id="MobiDB-lite"/>
    </source>
</evidence>
<comment type="caution">
    <text evidence="3">The sequence shown here is derived from an EMBL/GenBank/DDBJ whole genome shotgun (WGS) entry which is preliminary data.</text>
</comment>
<protein>
    <submittedName>
        <fullName evidence="3">Uncharacterized protein</fullName>
    </submittedName>
</protein>
<keyword evidence="2" id="KW-1133">Transmembrane helix</keyword>
<keyword evidence="4" id="KW-1185">Reference proteome</keyword>
<evidence type="ECO:0000313" key="3">
    <source>
        <dbReference type="EMBL" id="PAV92894.1"/>
    </source>
</evidence>
<gene>
    <name evidence="3" type="ORF">WR25_24226</name>
</gene>